<dbReference type="Proteomes" id="UP000039865">
    <property type="component" value="Unassembled WGS sequence"/>
</dbReference>
<dbReference type="InterPro" id="IPR026699">
    <property type="entry name" value="Exosome_RNA_bind1/RRP40/RRP4"/>
</dbReference>
<feature type="domain" description="K Homology" evidence="4">
    <location>
        <begin position="183"/>
        <end position="231"/>
    </location>
</feature>
<evidence type="ECO:0000256" key="1">
    <source>
        <dbReference type="ARBA" id="ARBA00004123"/>
    </source>
</evidence>
<dbReference type="InParanoid" id="A0A078A193"/>
<dbReference type="Gene3D" id="2.40.50.140">
    <property type="entry name" value="Nucleic acid-binding proteins"/>
    <property type="match status" value="1"/>
</dbReference>
<protein>
    <submittedName>
        <fullName evidence="5">Exosome complex exonuclease rrp40</fullName>
    </submittedName>
</protein>
<evidence type="ECO:0000256" key="2">
    <source>
        <dbReference type="ARBA" id="ARBA00022835"/>
    </source>
</evidence>
<gene>
    <name evidence="5" type="primary">Contig8909.g9522</name>
    <name evidence="5" type="ORF">STYLEM_4240</name>
</gene>
<dbReference type="SUPFAM" id="SSF54791">
    <property type="entry name" value="Eukaryotic type KH-domain (KH-domain type I)"/>
    <property type="match status" value="1"/>
</dbReference>
<dbReference type="FunCoup" id="A0A078A193">
    <property type="interactions" value="244"/>
</dbReference>
<evidence type="ECO:0000313" key="5">
    <source>
        <dbReference type="EMBL" id="CDW75253.1"/>
    </source>
</evidence>
<dbReference type="PANTHER" id="PTHR21321:SF1">
    <property type="entry name" value="EXOSOME COMPLEX COMPONENT RRP40"/>
    <property type="match status" value="1"/>
</dbReference>
<dbReference type="PANTHER" id="PTHR21321">
    <property type="entry name" value="PNAS-3 RELATED"/>
    <property type="match status" value="1"/>
</dbReference>
<accession>A0A078A193</accession>
<organism evidence="5 6">
    <name type="scientific">Stylonychia lemnae</name>
    <name type="common">Ciliate</name>
    <dbReference type="NCBI Taxonomy" id="5949"/>
    <lineage>
        <taxon>Eukaryota</taxon>
        <taxon>Sar</taxon>
        <taxon>Alveolata</taxon>
        <taxon>Ciliophora</taxon>
        <taxon>Intramacronucleata</taxon>
        <taxon>Spirotrichea</taxon>
        <taxon>Stichotrichia</taxon>
        <taxon>Sporadotrichida</taxon>
        <taxon>Oxytrichidae</taxon>
        <taxon>Stylonychinae</taxon>
        <taxon>Stylonychia</taxon>
    </lineage>
</organism>
<dbReference type="GO" id="GO:0071051">
    <property type="term" value="P:poly(A)-dependent snoRNA 3'-end processing"/>
    <property type="evidence" value="ECO:0007669"/>
    <property type="project" value="TreeGrafter"/>
</dbReference>
<dbReference type="GO" id="GO:0003723">
    <property type="term" value="F:RNA binding"/>
    <property type="evidence" value="ECO:0007669"/>
    <property type="project" value="UniProtKB-KW"/>
</dbReference>
<dbReference type="InterPro" id="IPR004088">
    <property type="entry name" value="KH_dom_type_1"/>
</dbReference>
<dbReference type="GO" id="GO:0034475">
    <property type="term" value="P:U4 snRNA 3'-end processing"/>
    <property type="evidence" value="ECO:0007669"/>
    <property type="project" value="TreeGrafter"/>
</dbReference>
<evidence type="ECO:0000259" key="4">
    <source>
        <dbReference type="Pfam" id="PF15985"/>
    </source>
</evidence>
<dbReference type="Pfam" id="PF15985">
    <property type="entry name" value="KH_6"/>
    <property type="match status" value="1"/>
</dbReference>
<dbReference type="Gene3D" id="3.30.1370.10">
    <property type="entry name" value="K Homology domain, type 1"/>
    <property type="match status" value="1"/>
</dbReference>
<dbReference type="InterPro" id="IPR036612">
    <property type="entry name" value="KH_dom_type_1_sf"/>
</dbReference>
<dbReference type="SUPFAM" id="SSF50249">
    <property type="entry name" value="Nucleic acid-binding proteins"/>
    <property type="match status" value="1"/>
</dbReference>
<keyword evidence="6" id="KW-1185">Reference proteome</keyword>
<evidence type="ECO:0000256" key="3">
    <source>
        <dbReference type="ARBA" id="ARBA00022884"/>
    </source>
</evidence>
<keyword evidence="5" id="KW-0378">Hydrolase</keyword>
<keyword evidence="5" id="KW-0269">Exonuclease</keyword>
<dbReference type="GO" id="GO:0000177">
    <property type="term" value="C:cytoplasmic exosome (RNase complex)"/>
    <property type="evidence" value="ECO:0007669"/>
    <property type="project" value="TreeGrafter"/>
</dbReference>
<dbReference type="EMBL" id="CCKQ01004117">
    <property type="protein sequence ID" value="CDW75253.1"/>
    <property type="molecule type" value="Genomic_DNA"/>
</dbReference>
<dbReference type="GO" id="GO:0004527">
    <property type="term" value="F:exonuclease activity"/>
    <property type="evidence" value="ECO:0007669"/>
    <property type="project" value="UniProtKB-KW"/>
</dbReference>
<dbReference type="GO" id="GO:0071035">
    <property type="term" value="P:nuclear polyadenylation-dependent rRNA catabolic process"/>
    <property type="evidence" value="ECO:0007669"/>
    <property type="project" value="TreeGrafter"/>
</dbReference>
<comment type="subcellular location">
    <subcellularLocation>
        <location evidence="1">Nucleus</location>
    </subcellularLocation>
</comment>
<dbReference type="Pfam" id="PF21262">
    <property type="entry name" value="RRP40_S1"/>
    <property type="match status" value="1"/>
</dbReference>
<dbReference type="InterPro" id="IPR012340">
    <property type="entry name" value="NA-bd_OB-fold"/>
</dbReference>
<keyword evidence="5" id="KW-0540">Nuclease</keyword>
<dbReference type="GO" id="GO:0071038">
    <property type="term" value="P:TRAMP-dependent tRNA surveillance pathway"/>
    <property type="evidence" value="ECO:0007669"/>
    <property type="project" value="TreeGrafter"/>
</dbReference>
<dbReference type="GO" id="GO:0000176">
    <property type="term" value="C:nuclear exosome (RNase complex)"/>
    <property type="evidence" value="ECO:0007669"/>
    <property type="project" value="TreeGrafter"/>
</dbReference>
<dbReference type="OrthoDB" id="340500at2759"/>
<evidence type="ECO:0000313" key="6">
    <source>
        <dbReference type="Proteomes" id="UP000039865"/>
    </source>
</evidence>
<keyword evidence="3" id="KW-0694">RNA-binding</keyword>
<dbReference type="GO" id="GO:0071034">
    <property type="term" value="P:CUT catabolic process"/>
    <property type="evidence" value="ECO:0007669"/>
    <property type="project" value="TreeGrafter"/>
</dbReference>
<sequence length="263" mass="29761">MLIQLLSGQSFKLETHTDAFKIKILENDVSGGKPSIQYVATKSGILDNKVHNSNKNARAKSKNKMEIDIIPICSNRVNNLIIAMTLLFQYQPQENDVVIGTIVQKSPEFFTVDINSESYGILNTLEFQNSTRKDKPNYPEGTIVLCRVLKNERFAKTQLSCISLINKKAWNSGEAYFGELKSGYLKDFPISFCKSLLSSNQGEGILEKLGQKMQYEINIGYNGKIWLKTTKIQETIFIMQALERIMESGQSEENINFIINALK</sequence>
<proteinExistence type="predicted"/>
<keyword evidence="2" id="KW-0271">Exosome</keyword>
<reference evidence="5 6" key="1">
    <citation type="submission" date="2014-06" db="EMBL/GenBank/DDBJ databases">
        <authorList>
            <person name="Swart Estienne"/>
        </authorList>
    </citation>
    <scope>NUCLEOTIDE SEQUENCE [LARGE SCALE GENOMIC DNA]</scope>
    <source>
        <strain evidence="5 6">130c</strain>
    </source>
</reference>
<name>A0A078A193_STYLE</name>
<dbReference type="AlphaFoldDB" id="A0A078A193"/>
<dbReference type="GO" id="GO:0000467">
    <property type="term" value="P:exonucleolytic trimming to generate mature 3'-end of 5.8S rRNA from tricistronic rRNA transcript (SSU-rRNA, 5.8S rRNA, LSU-rRNA)"/>
    <property type="evidence" value="ECO:0007669"/>
    <property type="project" value="TreeGrafter"/>
</dbReference>